<dbReference type="AlphaFoldDB" id="A0A8S2XLU9"/>
<dbReference type="Proteomes" id="UP000677228">
    <property type="component" value="Unassembled WGS sequence"/>
</dbReference>
<dbReference type="EMBL" id="CAJOBA010095902">
    <property type="protein sequence ID" value="CAF4502985.1"/>
    <property type="molecule type" value="Genomic_DNA"/>
</dbReference>
<reference evidence="2" key="1">
    <citation type="submission" date="2021-02" db="EMBL/GenBank/DDBJ databases">
        <authorList>
            <person name="Nowell W R."/>
        </authorList>
    </citation>
    <scope>NUCLEOTIDE SEQUENCE</scope>
</reference>
<organism evidence="2 3">
    <name type="scientific">Didymodactylos carnosus</name>
    <dbReference type="NCBI Taxonomy" id="1234261"/>
    <lineage>
        <taxon>Eukaryota</taxon>
        <taxon>Metazoa</taxon>
        <taxon>Spiralia</taxon>
        <taxon>Gnathifera</taxon>
        <taxon>Rotifera</taxon>
        <taxon>Eurotatoria</taxon>
        <taxon>Bdelloidea</taxon>
        <taxon>Philodinida</taxon>
        <taxon>Philodinidae</taxon>
        <taxon>Didymodactylos</taxon>
    </lineage>
</organism>
<evidence type="ECO:0000313" key="3">
    <source>
        <dbReference type="Proteomes" id="UP000682733"/>
    </source>
</evidence>
<sequence length="75" mass="8481">RRFRKIVYQLHEDCIVVENALVNGHLSRAPLLSLIIYIGDNMLPIRAPHGNSKQNLNSYIRTKPSVIMSAKVLLA</sequence>
<evidence type="ECO:0000313" key="1">
    <source>
        <dbReference type="EMBL" id="CAF1653318.1"/>
    </source>
</evidence>
<name>A0A8S2XLU9_9BILA</name>
<evidence type="ECO:0000313" key="2">
    <source>
        <dbReference type="EMBL" id="CAF4502985.1"/>
    </source>
</evidence>
<feature type="non-terminal residue" evidence="2">
    <location>
        <position position="1"/>
    </location>
</feature>
<comment type="caution">
    <text evidence="2">The sequence shown here is derived from an EMBL/GenBank/DDBJ whole genome shotgun (WGS) entry which is preliminary data.</text>
</comment>
<accession>A0A8S2XLU9</accession>
<dbReference type="EMBL" id="CAJNOK010067038">
    <property type="protein sequence ID" value="CAF1653318.1"/>
    <property type="molecule type" value="Genomic_DNA"/>
</dbReference>
<dbReference type="Proteomes" id="UP000682733">
    <property type="component" value="Unassembled WGS sequence"/>
</dbReference>
<gene>
    <name evidence="1" type="ORF">OVA965_LOCUS44944</name>
    <name evidence="2" type="ORF">TMI583_LOCUS48035</name>
</gene>
<protein>
    <submittedName>
        <fullName evidence="2">Uncharacterized protein</fullName>
    </submittedName>
</protein>
<proteinExistence type="predicted"/>